<name>A0A6L9L789_9BACT</name>
<dbReference type="EMBL" id="JAAFZH010000003">
    <property type="protein sequence ID" value="NDU95222.1"/>
    <property type="molecule type" value="Genomic_DNA"/>
</dbReference>
<accession>A0A6L9L789</accession>
<proteinExistence type="predicted"/>
<reference evidence="1 2" key="1">
    <citation type="submission" date="2020-02" db="EMBL/GenBank/DDBJ databases">
        <title>Draft genome sequence of two Spirosoma agri KCTC 52727 and Spirosoma terrae KCTC 52035.</title>
        <authorList>
            <person name="Rojas J."/>
            <person name="Ambika Manirajan B."/>
            <person name="Suarez C."/>
            <person name="Ratering S."/>
            <person name="Schnell S."/>
        </authorList>
    </citation>
    <scope>NUCLEOTIDE SEQUENCE [LARGE SCALE GENOMIC DNA]</scope>
    <source>
        <strain evidence="1 2">KCTC 52035</strain>
    </source>
</reference>
<sequence length="520" mass="59132">MASYLIGCDVNLPGQENTSPSSGRQVTNLPPISAPFVYTVPSEETPWPIYNGSLIFDKMIGPAHVQESSFLNLEVRKDYGASIQIYDKVTKQNLINFRDHGRESGMGSYGGPREFADDSPNWKGIGYNPLQAGDDGGNPSIMLFHGVINGWIYTKAQCLSWAHKDARKLPFFYEQWVRLDENKVHVKVRLTHQRADKTFYEPEAQEWPFMFVNGTRRVLFYHGSSPYTYDKTTLNDGIESESTKNIVYRGTPFGITEPWQAVEIAPNRYIGIYAPDYFQVNFHIDNIAANESWEGGNTMTYVAHAPVVHLDSDNVWYKEYTYIVGTEQEIRDYVYAQPRSPKPDFFFNAFNGRSGWYIFDGGYDQKEPFMSDNWQVTLTGKNQNAYNAKISSPYGNWKASDFNEVYVRMAYTGAPGAGAQVPLRLTWLINRQAAEGIDPTHPVQTGVRFPDGSRNRSEQSIPFMAINDGKFHTYKFSFANQPKWTGVIQQFEIAHPFSPTYVTPGEKMTLQYFGVRNPGN</sequence>
<comment type="caution">
    <text evidence="1">The sequence shown here is derived from an EMBL/GenBank/DDBJ whole genome shotgun (WGS) entry which is preliminary data.</text>
</comment>
<protein>
    <submittedName>
        <fullName evidence="1">Uncharacterized protein</fullName>
    </submittedName>
</protein>
<dbReference type="RefSeq" id="WP_163946740.1">
    <property type="nucleotide sequence ID" value="NZ_JAAFZH010000003.1"/>
</dbReference>
<evidence type="ECO:0000313" key="1">
    <source>
        <dbReference type="EMBL" id="NDU95222.1"/>
    </source>
</evidence>
<organism evidence="1 2">
    <name type="scientific">Spirosoma terrae</name>
    <dbReference type="NCBI Taxonomy" id="1968276"/>
    <lineage>
        <taxon>Bacteria</taxon>
        <taxon>Pseudomonadati</taxon>
        <taxon>Bacteroidota</taxon>
        <taxon>Cytophagia</taxon>
        <taxon>Cytophagales</taxon>
        <taxon>Cytophagaceae</taxon>
        <taxon>Spirosoma</taxon>
    </lineage>
</organism>
<evidence type="ECO:0000313" key="2">
    <source>
        <dbReference type="Proteomes" id="UP000474175"/>
    </source>
</evidence>
<dbReference type="AlphaFoldDB" id="A0A6L9L789"/>
<keyword evidence="2" id="KW-1185">Reference proteome</keyword>
<dbReference type="Proteomes" id="UP000474175">
    <property type="component" value="Unassembled WGS sequence"/>
</dbReference>
<gene>
    <name evidence="1" type="ORF">GK108_10095</name>
</gene>